<dbReference type="Gene3D" id="3.40.50.200">
    <property type="entry name" value="Peptidase S8/S53 domain"/>
    <property type="match status" value="1"/>
</dbReference>
<gene>
    <name evidence="10" type="ORF">KYK27_01315</name>
</gene>
<dbReference type="Pfam" id="PF00082">
    <property type="entry name" value="Peptidase_S8"/>
    <property type="match status" value="1"/>
</dbReference>
<dbReference type="EMBL" id="JAHWXQ010000001">
    <property type="protein sequence ID" value="MBW3363663.1"/>
    <property type="molecule type" value="Genomic_DNA"/>
</dbReference>
<keyword evidence="2 5" id="KW-0645">Protease</keyword>
<dbReference type="InterPro" id="IPR050131">
    <property type="entry name" value="Peptidase_S8_subtilisin-like"/>
</dbReference>
<dbReference type="Pfam" id="PF05922">
    <property type="entry name" value="Inhibitor_I9"/>
    <property type="match status" value="1"/>
</dbReference>
<dbReference type="InterPro" id="IPR023827">
    <property type="entry name" value="Peptidase_S8_Asp-AS"/>
</dbReference>
<dbReference type="Proteomes" id="UP000774935">
    <property type="component" value="Unassembled WGS sequence"/>
</dbReference>
<dbReference type="SUPFAM" id="SSF54897">
    <property type="entry name" value="Protease propeptides/inhibitors"/>
    <property type="match status" value="1"/>
</dbReference>
<evidence type="ECO:0000256" key="7">
    <source>
        <dbReference type="SAM" id="SignalP"/>
    </source>
</evidence>
<evidence type="ECO:0000313" key="11">
    <source>
        <dbReference type="Proteomes" id="UP000774935"/>
    </source>
</evidence>
<dbReference type="InterPro" id="IPR037045">
    <property type="entry name" value="S8pro/Inhibitor_I9_sf"/>
</dbReference>
<reference evidence="10 11" key="1">
    <citation type="submission" date="2021-07" db="EMBL/GenBank/DDBJ databases">
        <authorList>
            <person name="Kim M.K."/>
        </authorList>
    </citation>
    <scope>NUCLEOTIDE SEQUENCE [LARGE SCALE GENOMIC DNA]</scope>
    <source>
        <strain evidence="10 11">HLY7-15</strain>
    </source>
</reference>
<dbReference type="SUPFAM" id="SSF52743">
    <property type="entry name" value="Subtilisin-like"/>
    <property type="match status" value="1"/>
</dbReference>
<dbReference type="PROSITE" id="PS00136">
    <property type="entry name" value="SUBTILASE_ASP"/>
    <property type="match status" value="1"/>
</dbReference>
<feature type="active site" description="Charge relay system" evidence="5">
    <location>
        <position position="212"/>
    </location>
</feature>
<dbReference type="PRINTS" id="PR00723">
    <property type="entry name" value="SUBTILISIN"/>
</dbReference>
<evidence type="ECO:0000256" key="6">
    <source>
        <dbReference type="RuleBase" id="RU003355"/>
    </source>
</evidence>
<dbReference type="PANTHER" id="PTHR43806">
    <property type="entry name" value="PEPTIDASE S8"/>
    <property type="match status" value="1"/>
</dbReference>
<feature type="active site" description="Charge relay system" evidence="5">
    <location>
        <position position="371"/>
    </location>
</feature>
<dbReference type="PANTHER" id="PTHR43806:SF66">
    <property type="entry name" value="SERIN ENDOPEPTIDASE"/>
    <property type="match status" value="1"/>
</dbReference>
<dbReference type="PROSITE" id="PS51257">
    <property type="entry name" value="PROKAR_LIPOPROTEIN"/>
    <property type="match status" value="1"/>
</dbReference>
<dbReference type="InterPro" id="IPR023828">
    <property type="entry name" value="Peptidase_S8_Ser-AS"/>
</dbReference>
<dbReference type="CDD" id="cd04077">
    <property type="entry name" value="Peptidases_S8_PCSK9_ProteinaseK_like"/>
    <property type="match status" value="1"/>
</dbReference>
<accession>A0ABS6X842</accession>
<dbReference type="InterPro" id="IPR015500">
    <property type="entry name" value="Peptidase_S8_subtilisin-rel"/>
</dbReference>
<evidence type="ECO:0000256" key="5">
    <source>
        <dbReference type="PROSITE-ProRule" id="PRU01240"/>
    </source>
</evidence>
<feature type="signal peptide" evidence="7">
    <location>
        <begin position="1"/>
        <end position="29"/>
    </location>
</feature>
<dbReference type="Gene3D" id="3.30.70.80">
    <property type="entry name" value="Peptidase S8 propeptide/proteinase inhibitor I9"/>
    <property type="match status" value="1"/>
</dbReference>
<keyword evidence="3 5" id="KW-0378">Hydrolase</keyword>
<comment type="similarity">
    <text evidence="1 5 6">Belongs to the peptidase S8 family.</text>
</comment>
<feature type="chain" id="PRO_5045407054" evidence="7">
    <location>
        <begin position="30"/>
        <end position="406"/>
    </location>
</feature>
<dbReference type="PROSITE" id="PS51892">
    <property type="entry name" value="SUBTILASE"/>
    <property type="match status" value="1"/>
</dbReference>
<dbReference type="PROSITE" id="PS00137">
    <property type="entry name" value="SUBTILASE_HIS"/>
    <property type="match status" value="1"/>
</dbReference>
<dbReference type="PROSITE" id="PS00138">
    <property type="entry name" value="SUBTILASE_SER"/>
    <property type="match status" value="1"/>
</dbReference>
<evidence type="ECO:0000259" key="9">
    <source>
        <dbReference type="Pfam" id="PF05922"/>
    </source>
</evidence>
<protein>
    <submittedName>
        <fullName evidence="10">S8 family peptidase</fullName>
    </submittedName>
</protein>
<keyword evidence="4 5" id="KW-0720">Serine protease</keyword>
<evidence type="ECO:0000256" key="2">
    <source>
        <dbReference type="ARBA" id="ARBA00022670"/>
    </source>
</evidence>
<dbReference type="InterPro" id="IPR022398">
    <property type="entry name" value="Peptidase_S8_His-AS"/>
</dbReference>
<evidence type="ECO:0000256" key="1">
    <source>
        <dbReference type="ARBA" id="ARBA00011073"/>
    </source>
</evidence>
<dbReference type="InterPro" id="IPR010259">
    <property type="entry name" value="S8pro/Inhibitor_I9"/>
</dbReference>
<name>A0ABS6X842_9BACT</name>
<evidence type="ECO:0000256" key="4">
    <source>
        <dbReference type="ARBA" id="ARBA00022825"/>
    </source>
</evidence>
<evidence type="ECO:0000256" key="3">
    <source>
        <dbReference type="ARBA" id="ARBA00022801"/>
    </source>
</evidence>
<organism evidence="10 11">
    <name type="scientific">Pontibacter populi</name>
    <dbReference type="NCBI Taxonomy" id="890055"/>
    <lineage>
        <taxon>Bacteria</taxon>
        <taxon>Pseudomonadati</taxon>
        <taxon>Bacteroidota</taxon>
        <taxon>Cytophagia</taxon>
        <taxon>Cytophagales</taxon>
        <taxon>Hymenobacteraceae</taxon>
        <taxon>Pontibacter</taxon>
    </lineage>
</organism>
<feature type="domain" description="Peptidase S8/S53" evidence="8">
    <location>
        <begin position="174"/>
        <end position="381"/>
    </location>
</feature>
<dbReference type="InterPro" id="IPR034193">
    <property type="entry name" value="PCSK9_ProteinaseK-like"/>
</dbReference>
<evidence type="ECO:0000313" key="10">
    <source>
        <dbReference type="EMBL" id="MBW3363663.1"/>
    </source>
</evidence>
<feature type="active site" description="Charge relay system" evidence="5">
    <location>
        <position position="176"/>
    </location>
</feature>
<keyword evidence="7" id="KW-0732">Signal</keyword>
<dbReference type="InterPro" id="IPR000209">
    <property type="entry name" value="Peptidase_S8/S53_dom"/>
</dbReference>
<proteinExistence type="inferred from homology"/>
<dbReference type="InterPro" id="IPR036852">
    <property type="entry name" value="Peptidase_S8/S53_dom_sf"/>
</dbReference>
<keyword evidence="11" id="KW-1185">Reference proteome</keyword>
<sequence length="406" mass="41590">MKNTLQIRNTMRSLLLGTAVVAVSCTFTACDSETVDAVATEDAIQQNGENGAPISGQYIVVFKQGNLRMGETATYAQSVESARQFGVEVFNENNISDFAIERSYGKALVGVVAKLSPADVERLRGDERIDYIEQDRIVALAKPGTGGGGSTGEEIPYGITRVGSASGAGKTAWVIDTGIDLDHPDLNVDVARSVTMFTSGKDAGSADDGNGHGTHVAGTIGAIKGNGIGVVGVAYGATVVAVKVLDSRGSGSYSGVIAGVDYVAANAKSGDAANMSLGGPTSDALDQAILRAAGKGIKFALAAGNESTHANNSSPARVNHSNVYTVSAMDVNNRFASFSNYGNPPVDFCAPGVSIKSTWKGGAYNTISGTSMASPHVAGLLLLGNISTDGYVSNDPDGNADPIAHM</sequence>
<comment type="caution">
    <text evidence="10">The sequence shown here is derived from an EMBL/GenBank/DDBJ whole genome shotgun (WGS) entry which is preliminary data.</text>
</comment>
<feature type="domain" description="Inhibitor I9" evidence="9">
    <location>
        <begin position="57"/>
        <end position="140"/>
    </location>
</feature>
<evidence type="ECO:0000259" key="8">
    <source>
        <dbReference type="Pfam" id="PF00082"/>
    </source>
</evidence>